<evidence type="ECO:0000313" key="3">
    <source>
        <dbReference type="Proteomes" id="UP000612282"/>
    </source>
</evidence>
<proteinExistence type="predicted"/>
<organism evidence="2 3">
    <name type="scientific">Actinoplanes couchii</name>
    <dbReference type="NCBI Taxonomy" id="403638"/>
    <lineage>
        <taxon>Bacteria</taxon>
        <taxon>Bacillati</taxon>
        <taxon>Actinomycetota</taxon>
        <taxon>Actinomycetes</taxon>
        <taxon>Micromonosporales</taxon>
        <taxon>Micromonosporaceae</taxon>
        <taxon>Actinoplanes</taxon>
    </lineage>
</organism>
<feature type="transmembrane region" description="Helical" evidence="1">
    <location>
        <begin position="76"/>
        <end position="101"/>
    </location>
</feature>
<evidence type="ECO:0000313" key="2">
    <source>
        <dbReference type="EMBL" id="GID59509.1"/>
    </source>
</evidence>
<keyword evidence="1" id="KW-0812">Transmembrane</keyword>
<protein>
    <recommendedName>
        <fullName evidence="4">Integral membrane protein</fullName>
    </recommendedName>
</protein>
<gene>
    <name evidence="2" type="ORF">Aco03nite_079130</name>
</gene>
<keyword evidence="1" id="KW-1133">Transmembrane helix</keyword>
<keyword evidence="1" id="KW-0472">Membrane</keyword>
<name>A0ABQ3XLX6_9ACTN</name>
<accession>A0ABQ3XLX6</accession>
<comment type="caution">
    <text evidence="2">The sequence shown here is derived from an EMBL/GenBank/DDBJ whole genome shotgun (WGS) entry which is preliminary data.</text>
</comment>
<dbReference type="Proteomes" id="UP000612282">
    <property type="component" value="Unassembled WGS sequence"/>
</dbReference>
<feature type="transmembrane region" description="Helical" evidence="1">
    <location>
        <begin position="122"/>
        <end position="142"/>
    </location>
</feature>
<keyword evidence="3" id="KW-1185">Reference proteome</keyword>
<evidence type="ECO:0008006" key="4">
    <source>
        <dbReference type="Google" id="ProtNLM"/>
    </source>
</evidence>
<feature type="transmembrane region" description="Helical" evidence="1">
    <location>
        <begin position="223"/>
        <end position="252"/>
    </location>
</feature>
<sequence>MRSNGETGVVPLRAMTAGETLDAAVALLRQRALPLLPVALVLAAGEQVLLSGLRAWAGMQPPYYYVPPRITDPGWWPVFGLGFAIEGFVIALLAAYAGAAAGPALLGRDTGHLALWKRVRPVPAVLIAVLVGAVCGATAMAGLVLWPLAYGLTAMATAVLTVDRPANPLTAVGRSMGRATRGGMRGVGVLILGYLTWLVVRLALGSGWLAVADLFASVSGSAWLVWAVPVAWTLANTVAYAALACLNAVLLLEVRIRTEGLDIAVNRSRSRGVDPVRALEVTR</sequence>
<reference evidence="2 3" key="1">
    <citation type="submission" date="2021-01" db="EMBL/GenBank/DDBJ databases">
        <title>Whole genome shotgun sequence of Actinoplanes couchii NBRC 106145.</title>
        <authorList>
            <person name="Komaki H."/>
            <person name="Tamura T."/>
        </authorList>
    </citation>
    <scope>NUCLEOTIDE SEQUENCE [LARGE SCALE GENOMIC DNA]</scope>
    <source>
        <strain evidence="2 3">NBRC 106145</strain>
    </source>
</reference>
<dbReference type="RefSeq" id="WP_203805650.1">
    <property type="nucleotide sequence ID" value="NZ_BAAAQE010000112.1"/>
</dbReference>
<dbReference type="EMBL" id="BOMG01000097">
    <property type="protein sequence ID" value="GID59509.1"/>
    <property type="molecule type" value="Genomic_DNA"/>
</dbReference>
<evidence type="ECO:0000256" key="1">
    <source>
        <dbReference type="SAM" id="Phobius"/>
    </source>
</evidence>
<feature type="transmembrane region" description="Helical" evidence="1">
    <location>
        <begin position="187"/>
        <end position="211"/>
    </location>
</feature>